<comment type="caution">
    <text evidence="4">The sequence shown here is derived from an EMBL/GenBank/DDBJ whole genome shotgun (WGS) entry which is preliminary data.</text>
</comment>
<comment type="similarity">
    <text evidence="1">Belongs to the LOB domain-containing protein family.</text>
</comment>
<dbReference type="PANTHER" id="PTHR31301">
    <property type="entry name" value="LOB DOMAIN-CONTAINING PROTEIN 4-RELATED"/>
    <property type="match status" value="1"/>
</dbReference>
<evidence type="ECO:0000256" key="2">
    <source>
        <dbReference type="SAM" id="MobiDB-lite"/>
    </source>
</evidence>
<dbReference type="OMA" id="RRCRENC"/>
<dbReference type="Proteomes" id="UP000825935">
    <property type="component" value="Chromosome 8"/>
</dbReference>
<dbReference type="PANTHER" id="PTHR31301:SF58">
    <property type="entry name" value="LOB DOMAIN-CONTAINING PROTEIN 3"/>
    <property type="match status" value="1"/>
</dbReference>
<evidence type="ECO:0000256" key="1">
    <source>
        <dbReference type="ARBA" id="ARBA00005474"/>
    </source>
</evidence>
<protein>
    <recommendedName>
        <fullName evidence="3">LOB domain-containing protein</fullName>
    </recommendedName>
</protein>
<dbReference type="EMBL" id="CM035413">
    <property type="protein sequence ID" value="KAH7431687.1"/>
    <property type="molecule type" value="Genomic_DNA"/>
</dbReference>
<feature type="compositionally biased region" description="Polar residues" evidence="2">
    <location>
        <begin position="181"/>
        <end position="192"/>
    </location>
</feature>
<reference evidence="4" key="1">
    <citation type="submission" date="2021-08" db="EMBL/GenBank/DDBJ databases">
        <title>WGS assembly of Ceratopteris richardii.</title>
        <authorList>
            <person name="Marchant D.B."/>
            <person name="Chen G."/>
            <person name="Jenkins J."/>
            <person name="Shu S."/>
            <person name="Leebens-Mack J."/>
            <person name="Grimwood J."/>
            <person name="Schmutz J."/>
            <person name="Soltis P."/>
            <person name="Soltis D."/>
            <person name="Chen Z.-H."/>
        </authorList>
    </citation>
    <scope>NUCLEOTIDE SEQUENCE</scope>
    <source>
        <strain evidence="4">Whitten #5841</strain>
        <tissue evidence="4">Leaf</tissue>
    </source>
</reference>
<keyword evidence="5" id="KW-1185">Reference proteome</keyword>
<name>A0A8T2U788_CERRI</name>
<dbReference type="PROSITE" id="PS50891">
    <property type="entry name" value="LOB"/>
    <property type="match status" value="1"/>
</dbReference>
<dbReference type="OrthoDB" id="2020166at2759"/>
<feature type="region of interest" description="Disordered" evidence="2">
    <location>
        <begin position="165"/>
        <end position="192"/>
    </location>
</feature>
<accession>A0A8T2U788</accession>
<dbReference type="InterPro" id="IPR004883">
    <property type="entry name" value="LOB"/>
</dbReference>
<gene>
    <name evidence="4" type="ORF">KP509_08G061300</name>
</gene>
<evidence type="ECO:0000313" key="5">
    <source>
        <dbReference type="Proteomes" id="UP000825935"/>
    </source>
</evidence>
<organism evidence="4 5">
    <name type="scientific">Ceratopteris richardii</name>
    <name type="common">Triangle waterfern</name>
    <dbReference type="NCBI Taxonomy" id="49495"/>
    <lineage>
        <taxon>Eukaryota</taxon>
        <taxon>Viridiplantae</taxon>
        <taxon>Streptophyta</taxon>
        <taxon>Embryophyta</taxon>
        <taxon>Tracheophyta</taxon>
        <taxon>Polypodiopsida</taxon>
        <taxon>Polypodiidae</taxon>
        <taxon>Polypodiales</taxon>
        <taxon>Pteridineae</taxon>
        <taxon>Pteridaceae</taxon>
        <taxon>Parkerioideae</taxon>
        <taxon>Ceratopteris</taxon>
    </lineage>
</organism>
<proteinExistence type="inferred from homology"/>
<sequence>MDFGSITTGSGNGGQKATAIMNGSVSRPTFTGGNGSIHQGGGASPCAACKLLRRRCVESCIFAPHFPADDPLKFASVHRVFGASNVSKMLQELPLDQRGDAVSSMVYEANARIRDPIYGCVGAIANLQRQVLHLQTQLAVSQAQTVYAQLQYEQILSSMVASRECTSSTPPASHEEEDTSSLRLSSDTFTYQ</sequence>
<evidence type="ECO:0000313" key="4">
    <source>
        <dbReference type="EMBL" id="KAH7431687.1"/>
    </source>
</evidence>
<dbReference type="Pfam" id="PF03195">
    <property type="entry name" value="LOB"/>
    <property type="match status" value="1"/>
</dbReference>
<feature type="domain" description="LOB" evidence="3">
    <location>
        <begin position="44"/>
        <end position="145"/>
    </location>
</feature>
<evidence type="ECO:0000259" key="3">
    <source>
        <dbReference type="PROSITE" id="PS50891"/>
    </source>
</evidence>
<dbReference type="AlphaFoldDB" id="A0A8T2U788"/>